<keyword evidence="4" id="KW-0143">Chaperone</keyword>
<organism evidence="5 6">
    <name type="scientific">Stylosanthes scabra</name>
    <dbReference type="NCBI Taxonomy" id="79078"/>
    <lineage>
        <taxon>Eukaryota</taxon>
        <taxon>Viridiplantae</taxon>
        <taxon>Streptophyta</taxon>
        <taxon>Embryophyta</taxon>
        <taxon>Tracheophyta</taxon>
        <taxon>Spermatophyta</taxon>
        <taxon>Magnoliopsida</taxon>
        <taxon>eudicotyledons</taxon>
        <taxon>Gunneridae</taxon>
        <taxon>Pentapetalae</taxon>
        <taxon>rosids</taxon>
        <taxon>fabids</taxon>
        <taxon>Fabales</taxon>
        <taxon>Fabaceae</taxon>
        <taxon>Papilionoideae</taxon>
        <taxon>50 kb inversion clade</taxon>
        <taxon>dalbergioids sensu lato</taxon>
        <taxon>Dalbergieae</taxon>
        <taxon>Pterocarpus clade</taxon>
        <taxon>Stylosanthes</taxon>
    </lineage>
</organism>
<protein>
    <submittedName>
        <fullName evidence="5">Uncharacterized protein</fullName>
    </submittedName>
</protein>
<evidence type="ECO:0000256" key="2">
    <source>
        <dbReference type="ARBA" id="ARBA00022741"/>
    </source>
</evidence>
<keyword evidence="2" id="KW-0547">Nucleotide-binding</keyword>
<dbReference type="PROSITE" id="PS00298">
    <property type="entry name" value="HSP90"/>
    <property type="match status" value="1"/>
</dbReference>
<keyword evidence="3" id="KW-0067">ATP-binding</keyword>
<accession>A0ABU6RYG3</accession>
<evidence type="ECO:0000256" key="3">
    <source>
        <dbReference type="ARBA" id="ARBA00022840"/>
    </source>
</evidence>
<comment type="similarity">
    <text evidence="1">Belongs to the heat shock protein 90 family.</text>
</comment>
<gene>
    <name evidence="5" type="ORF">PIB30_105473</name>
</gene>
<dbReference type="InterPro" id="IPR019805">
    <property type="entry name" value="Heat_shock_protein_90_CS"/>
</dbReference>
<name>A0ABU6RYG3_9FABA</name>
<reference evidence="5 6" key="1">
    <citation type="journal article" date="2023" name="Plants (Basel)">
        <title>Bridging the Gap: Combining Genomics and Transcriptomics Approaches to Understand Stylosanthes scabra, an Orphan Legume from the Brazilian Caatinga.</title>
        <authorList>
            <person name="Ferreira-Neto J.R.C."/>
            <person name="da Silva M.D."/>
            <person name="Binneck E."/>
            <person name="de Melo N.F."/>
            <person name="da Silva R.H."/>
            <person name="de Melo A.L.T.M."/>
            <person name="Pandolfi V."/>
            <person name="Bustamante F.O."/>
            <person name="Brasileiro-Vidal A.C."/>
            <person name="Benko-Iseppon A.M."/>
        </authorList>
    </citation>
    <scope>NUCLEOTIDE SEQUENCE [LARGE SCALE GENOMIC DNA]</scope>
    <source>
        <tissue evidence="5">Leaves</tissue>
    </source>
</reference>
<evidence type="ECO:0000313" key="5">
    <source>
        <dbReference type="EMBL" id="MED6129191.1"/>
    </source>
</evidence>
<comment type="caution">
    <text evidence="5">The sequence shown here is derived from an EMBL/GenBank/DDBJ whole genome shotgun (WGS) entry which is preliminary data.</text>
</comment>
<dbReference type="InterPro" id="IPR036890">
    <property type="entry name" value="HATPase_C_sf"/>
</dbReference>
<dbReference type="InterPro" id="IPR001404">
    <property type="entry name" value="Hsp90_fam"/>
</dbReference>
<evidence type="ECO:0000256" key="1">
    <source>
        <dbReference type="ARBA" id="ARBA00008239"/>
    </source>
</evidence>
<dbReference type="SUPFAM" id="SSF55874">
    <property type="entry name" value="ATPase domain of HSP90 chaperone/DNA topoisomerase II/histidine kinase"/>
    <property type="match status" value="1"/>
</dbReference>
<proteinExistence type="inferred from homology"/>
<sequence>MSPVSQSSHTHTNLPLVTRRFLVATDYPCPVADSHWLTAGGSCLHVQPCLSSLNPHHNVTQFLFASESPSPPPPSSYHCMYKNQTTWIQQEIYQAEVSRLMDLIVNSLLYSNKEVFLRELISKDAGGDNNLIGQFGVGFYYAFLVSDKRQHSKGGYQKPPSVKSLICIYKRFHQPPPLCKINGGFASHSTAVPYFSSFRVYPPSFPTLAPKFFVGIIHPRRLIIC</sequence>
<keyword evidence="6" id="KW-1185">Reference proteome</keyword>
<dbReference type="Proteomes" id="UP001341840">
    <property type="component" value="Unassembled WGS sequence"/>
</dbReference>
<feature type="non-terminal residue" evidence="5">
    <location>
        <position position="225"/>
    </location>
</feature>
<dbReference type="Gene3D" id="3.30.565.10">
    <property type="entry name" value="Histidine kinase-like ATPase, C-terminal domain"/>
    <property type="match status" value="2"/>
</dbReference>
<dbReference type="EMBL" id="JASCZI010034091">
    <property type="protein sequence ID" value="MED6129191.1"/>
    <property type="molecule type" value="Genomic_DNA"/>
</dbReference>
<dbReference type="PANTHER" id="PTHR11528">
    <property type="entry name" value="HEAT SHOCK PROTEIN 90 FAMILY MEMBER"/>
    <property type="match status" value="1"/>
</dbReference>
<evidence type="ECO:0000313" key="6">
    <source>
        <dbReference type="Proteomes" id="UP001341840"/>
    </source>
</evidence>
<evidence type="ECO:0000256" key="4">
    <source>
        <dbReference type="ARBA" id="ARBA00023186"/>
    </source>
</evidence>